<reference evidence="2" key="2">
    <citation type="submission" date="2020-06" db="EMBL/GenBank/DDBJ databases">
        <title>Helianthus annuus Genome sequencing and assembly Release 2.</title>
        <authorList>
            <person name="Gouzy J."/>
            <person name="Langlade N."/>
            <person name="Munos S."/>
        </authorList>
    </citation>
    <scope>NUCLEOTIDE SEQUENCE</scope>
    <source>
        <tissue evidence="2">Leaves</tissue>
    </source>
</reference>
<evidence type="ECO:0000313" key="3">
    <source>
        <dbReference type="Proteomes" id="UP000215914"/>
    </source>
</evidence>
<dbReference type="PANTHER" id="PTHR33116:SF78">
    <property type="entry name" value="OS12G0587133 PROTEIN"/>
    <property type="match status" value="1"/>
</dbReference>
<dbReference type="SUPFAM" id="SSF56672">
    <property type="entry name" value="DNA/RNA polymerases"/>
    <property type="match status" value="1"/>
</dbReference>
<name>A0A9K3HT37_HELAN</name>
<feature type="domain" description="Reverse transcriptase" evidence="1">
    <location>
        <begin position="289"/>
        <end position="567"/>
    </location>
</feature>
<protein>
    <submittedName>
        <fullName evidence="2">RNA-directed DNA polymerase</fullName>
        <ecNumber evidence="2">2.7.7.49</ecNumber>
    </submittedName>
</protein>
<evidence type="ECO:0000259" key="1">
    <source>
        <dbReference type="PROSITE" id="PS50878"/>
    </source>
</evidence>
<keyword evidence="3" id="KW-1185">Reference proteome</keyword>
<dbReference type="AlphaFoldDB" id="A0A9K3HT37"/>
<dbReference type="CDD" id="cd01650">
    <property type="entry name" value="RT_nLTR_like"/>
    <property type="match status" value="1"/>
</dbReference>
<proteinExistence type="predicted"/>
<dbReference type="PANTHER" id="PTHR33116">
    <property type="entry name" value="REVERSE TRANSCRIPTASE ZINC-BINDING DOMAIN-CONTAINING PROTEIN-RELATED-RELATED"/>
    <property type="match status" value="1"/>
</dbReference>
<dbReference type="Pfam" id="PF13966">
    <property type="entry name" value="zf-RVT"/>
    <property type="match status" value="1"/>
</dbReference>
<gene>
    <name evidence="2" type="ORF">HanXRQr2_Chr11g0516801</name>
</gene>
<reference evidence="2" key="1">
    <citation type="journal article" date="2017" name="Nature">
        <title>The sunflower genome provides insights into oil metabolism, flowering and Asterid evolution.</title>
        <authorList>
            <person name="Badouin H."/>
            <person name="Gouzy J."/>
            <person name="Grassa C.J."/>
            <person name="Murat F."/>
            <person name="Staton S.E."/>
            <person name="Cottret L."/>
            <person name="Lelandais-Briere C."/>
            <person name="Owens G.L."/>
            <person name="Carrere S."/>
            <person name="Mayjonade B."/>
            <person name="Legrand L."/>
            <person name="Gill N."/>
            <person name="Kane N.C."/>
            <person name="Bowers J.E."/>
            <person name="Hubner S."/>
            <person name="Bellec A."/>
            <person name="Berard A."/>
            <person name="Berges H."/>
            <person name="Blanchet N."/>
            <person name="Boniface M.C."/>
            <person name="Brunel D."/>
            <person name="Catrice O."/>
            <person name="Chaidir N."/>
            <person name="Claudel C."/>
            <person name="Donnadieu C."/>
            <person name="Faraut T."/>
            <person name="Fievet G."/>
            <person name="Helmstetter N."/>
            <person name="King M."/>
            <person name="Knapp S.J."/>
            <person name="Lai Z."/>
            <person name="Le Paslier M.C."/>
            <person name="Lippi Y."/>
            <person name="Lorenzon L."/>
            <person name="Mandel J.R."/>
            <person name="Marage G."/>
            <person name="Marchand G."/>
            <person name="Marquand E."/>
            <person name="Bret-Mestries E."/>
            <person name="Morien E."/>
            <person name="Nambeesan S."/>
            <person name="Nguyen T."/>
            <person name="Pegot-Espagnet P."/>
            <person name="Pouilly N."/>
            <person name="Raftis F."/>
            <person name="Sallet E."/>
            <person name="Schiex T."/>
            <person name="Thomas J."/>
            <person name="Vandecasteele C."/>
            <person name="Vares D."/>
            <person name="Vear F."/>
            <person name="Vautrin S."/>
            <person name="Crespi M."/>
            <person name="Mangin B."/>
            <person name="Burke J.M."/>
            <person name="Salse J."/>
            <person name="Munos S."/>
            <person name="Vincourt P."/>
            <person name="Rieseberg L.H."/>
            <person name="Langlade N.B."/>
        </authorList>
    </citation>
    <scope>NUCLEOTIDE SEQUENCE</scope>
    <source>
        <tissue evidence="2">Leaves</tissue>
    </source>
</reference>
<keyword evidence="2" id="KW-0808">Transferase</keyword>
<dbReference type="EMBL" id="MNCJ02000326">
    <property type="protein sequence ID" value="KAF5784203.1"/>
    <property type="molecule type" value="Genomic_DNA"/>
</dbReference>
<organism evidence="2 3">
    <name type="scientific">Helianthus annuus</name>
    <name type="common">Common sunflower</name>
    <dbReference type="NCBI Taxonomy" id="4232"/>
    <lineage>
        <taxon>Eukaryota</taxon>
        <taxon>Viridiplantae</taxon>
        <taxon>Streptophyta</taxon>
        <taxon>Embryophyta</taxon>
        <taxon>Tracheophyta</taxon>
        <taxon>Spermatophyta</taxon>
        <taxon>Magnoliopsida</taxon>
        <taxon>eudicotyledons</taxon>
        <taxon>Gunneridae</taxon>
        <taxon>Pentapetalae</taxon>
        <taxon>asterids</taxon>
        <taxon>campanulids</taxon>
        <taxon>Asterales</taxon>
        <taxon>Asteraceae</taxon>
        <taxon>Asteroideae</taxon>
        <taxon>Heliantheae alliance</taxon>
        <taxon>Heliantheae</taxon>
        <taxon>Helianthus</taxon>
    </lineage>
</organism>
<dbReference type="InterPro" id="IPR026960">
    <property type="entry name" value="RVT-Znf"/>
</dbReference>
<dbReference type="GO" id="GO:0003964">
    <property type="term" value="F:RNA-directed DNA polymerase activity"/>
    <property type="evidence" value="ECO:0007669"/>
    <property type="project" value="UniProtKB-KW"/>
</dbReference>
<dbReference type="InterPro" id="IPR000477">
    <property type="entry name" value="RT_dom"/>
</dbReference>
<dbReference type="PROSITE" id="PS50878">
    <property type="entry name" value="RT_POL"/>
    <property type="match status" value="1"/>
</dbReference>
<accession>A0A9K3HT37</accession>
<dbReference type="Pfam" id="PF00078">
    <property type="entry name" value="RVT_1"/>
    <property type="match status" value="1"/>
</dbReference>
<sequence length="1020" mass="116461">MSKLDRFLVNNDFFNAWPEAKVEAVSSFLSDHRPIILSSVNNNYGAKPFRVFDSWIGMDGFEEVVVGALKGCEVVSGPPDTVLMRKLGILRQRLKKWRDDMLSKNSEEVNTALSDLEHLELVMESRDLSEEEEWIMLECKKKLKEEEDRKNRDLKQRARIRWAKDGDENSKFFHSMINCRKASNVIHGLDIEGSWVSKPSLVKKEVFRYFRDKFVEPWEVRPSLVCPGIKRLSVDEAQSLEAPFSRQEIKAAAFDCGDDRAPGPDGINFRFVKHFWSVLEDDFYNILTAFYESGVINVGCGSSFIALIPKIKDPLGLKDYRPISLIGVINKVISKLLANRLKMVLDTVVSPSQSAFIGGRYILDGPLIINEIHSWVKKAKKKVFFLKIDFEKAYDNVNWNFVVDILSQMGFSSRWCAWVRGIISSARASVLVNGAPTFEFKCCKGMRQGDPISPFLFVIVMEALSFLISRACDLGIFKGVVLPNDGPSVSHLFFADDAIILGEWDKENIMNVVRILRCFHACSGLHINFGKSNIFGLGVDDDSVEDMAGSIGCRAEKFPFKYLGLTVGANMNRINNWRPVYDIFERRLSLWKASLLSIGGRVTLIRSVLESLPSYFMSLYRAPVKVVEDLEGIIRKFLWGGTHGAKKLYWVAWDRVASPKKSGGLGLRKLKEVNLALIAKWCWRFKTEKENLWAKVVGAIHSGESAWDFLPSRKTIGGVWCNIASLLKKPIVENFPIRRFIRGEVGSGESIFFWLDPWLFDIPLKEKFPDLFKLELVKNCSVSDRISGDGLWLWKHDLEAESEKKEWTELSSALGSVSCSSGPDKWAWLGAGSENFSVAAVKILIDGSKDFSNRFVLDWCSWVPLKCNIFVWRAELDRIPTVEALHRRGITVENPGCCFCDEGADSVSHLFTSCPFSLRLWEKITLWCRVTRFFIFSFRDLVEVHNHGTGSESEKKAIQGVIFTACWLLWKARNEARFSNKRRSVEDLFCEVRSVSFVWFKYRRKRGLLDWGEWCRFVNM</sequence>
<dbReference type="Proteomes" id="UP000215914">
    <property type="component" value="Unassembled WGS sequence"/>
</dbReference>
<dbReference type="Gramene" id="mRNA:HanXRQr2_Chr11g0516801">
    <property type="protein sequence ID" value="CDS:HanXRQr2_Chr11g0516801.1"/>
    <property type="gene ID" value="HanXRQr2_Chr11g0516801"/>
</dbReference>
<comment type="caution">
    <text evidence="2">The sequence shown here is derived from an EMBL/GenBank/DDBJ whole genome shotgun (WGS) entry which is preliminary data.</text>
</comment>
<dbReference type="InterPro" id="IPR043502">
    <property type="entry name" value="DNA/RNA_pol_sf"/>
</dbReference>
<keyword evidence="2" id="KW-0695">RNA-directed DNA polymerase</keyword>
<keyword evidence="2" id="KW-0548">Nucleotidyltransferase</keyword>
<dbReference type="EC" id="2.7.7.49" evidence="2"/>
<evidence type="ECO:0000313" key="2">
    <source>
        <dbReference type="EMBL" id="KAF5784203.1"/>
    </source>
</evidence>